<keyword evidence="1" id="KW-1133">Transmembrane helix</keyword>
<feature type="transmembrane region" description="Helical" evidence="1">
    <location>
        <begin position="197"/>
        <end position="221"/>
    </location>
</feature>
<feature type="transmembrane region" description="Helical" evidence="1">
    <location>
        <begin position="144"/>
        <end position="160"/>
    </location>
</feature>
<feature type="transmembrane region" description="Helical" evidence="1">
    <location>
        <begin position="29"/>
        <end position="52"/>
    </location>
</feature>
<comment type="caution">
    <text evidence="3">The sequence shown here is derived from an EMBL/GenBank/DDBJ whole genome shotgun (WGS) entry which is preliminary data.</text>
</comment>
<name>A0ABV3SII4_9HYPH</name>
<reference evidence="3 4" key="1">
    <citation type="submission" date="2024-05" db="EMBL/GenBank/DDBJ databases">
        <authorList>
            <person name="Jiang F."/>
        </authorList>
    </citation>
    <scope>NUCLEOTIDE SEQUENCE [LARGE SCALE GENOMIC DNA]</scope>
    <source>
        <strain evidence="3 4">LZ166</strain>
    </source>
</reference>
<proteinExistence type="predicted"/>
<feature type="transmembrane region" description="Helical" evidence="1">
    <location>
        <begin position="105"/>
        <end position="132"/>
    </location>
</feature>
<protein>
    <submittedName>
        <fullName evidence="3">Tripartite tricarboxylate transporter permease</fullName>
    </submittedName>
</protein>
<dbReference type="Pfam" id="PF01970">
    <property type="entry name" value="TctA"/>
    <property type="match status" value="1"/>
</dbReference>
<feature type="transmembrane region" description="Helical" evidence="1">
    <location>
        <begin position="167"/>
        <end position="185"/>
    </location>
</feature>
<dbReference type="Proteomes" id="UP001556692">
    <property type="component" value="Unassembled WGS sequence"/>
</dbReference>
<dbReference type="InterPro" id="IPR002823">
    <property type="entry name" value="DUF112_TM"/>
</dbReference>
<organism evidence="3 4">
    <name type="scientific">Aquibium pacificus</name>
    <dbReference type="NCBI Taxonomy" id="3153579"/>
    <lineage>
        <taxon>Bacteria</taxon>
        <taxon>Pseudomonadati</taxon>
        <taxon>Pseudomonadota</taxon>
        <taxon>Alphaproteobacteria</taxon>
        <taxon>Hyphomicrobiales</taxon>
        <taxon>Phyllobacteriaceae</taxon>
        <taxon>Aquibium</taxon>
    </lineage>
</organism>
<feature type="transmembrane region" description="Helical" evidence="1">
    <location>
        <begin position="384"/>
        <end position="404"/>
    </location>
</feature>
<sequence>MANIVLGFQTALGLTTLLACAAGVLLGTFIGVLPGMGPMAAISILLPLTFYLQPTDALVMLAGIYYGTQYGGSTASILLNLPGTSTSVVTCLDGYPMAQQGRAGLALFITTIASFFGATIAIIVMTICAPVLARVALGFGSPEYFSMMVLGLVAASTISAESPLRGLAMVVFGLLLGMVGTDVMSGERRFVFGLQPLFDGISLVPIAMGLFGVAEVVANYARPRESATARTISWRSMMPSRSEMRSSVGPALRGTAVGVGFGILPGTGSAIASFIAYALEKRVSKDPSRFGRGAIEGVVAPEASNNAAAQAAFIPTMTLGIPGDGVMALMLAALMIHGIIPGPGVITSNPELFWGLIASFWIGNVLLLILNIPLIGIWVRMLSIPYHVLAPSILFFMCIGAFSIRNLSFDVFLVIIFGAVGVAMTRLRLPAAPVLLGFILGPLIEEHLRRALLIARGDLSVFLTQPISGAFLCMAIFLTIWSLTAAPRQRMRERRLGAGA</sequence>
<dbReference type="PANTHER" id="PTHR35342">
    <property type="entry name" value="TRICARBOXYLIC TRANSPORT PROTEIN"/>
    <property type="match status" value="1"/>
</dbReference>
<gene>
    <name evidence="3" type="ORF">ABGN05_12870</name>
</gene>
<feature type="transmembrane region" description="Helical" evidence="1">
    <location>
        <begin position="467"/>
        <end position="486"/>
    </location>
</feature>
<accession>A0ABV3SII4</accession>
<dbReference type="EMBL" id="JBDPGJ010000003">
    <property type="protein sequence ID" value="MEX0406563.1"/>
    <property type="molecule type" value="Genomic_DNA"/>
</dbReference>
<keyword evidence="1" id="KW-0472">Membrane</keyword>
<dbReference type="RefSeq" id="WP_367954458.1">
    <property type="nucleotide sequence ID" value="NZ_JBDPGJ010000003.1"/>
</dbReference>
<feature type="transmembrane region" description="Helical" evidence="1">
    <location>
        <begin position="353"/>
        <end position="378"/>
    </location>
</feature>
<dbReference type="PANTHER" id="PTHR35342:SF5">
    <property type="entry name" value="TRICARBOXYLIC TRANSPORT PROTEIN"/>
    <property type="match status" value="1"/>
</dbReference>
<feature type="transmembrane region" description="Helical" evidence="1">
    <location>
        <begin position="326"/>
        <end position="346"/>
    </location>
</feature>
<evidence type="ECO:0000313" key="4">
    <source>
        <dbReference type="Proteomes" id="UP001556692"/>
    </source>
</evidence>
<evidence type="ECO:0000313" key="3">
    <source>
        <dbReference type="EMBL" id="MEX0406563.1"/>
    </source>
</evidence>
<feature type="transmembrane region" description="Helical" evidence="1">
    <location>
        <begin position="411"/>
        <end position="429"/>
    </location>
</feature>
<feature type="transmembrane region" description="Helical" evidence="1">
    <location>
        <begin position="251"/>
        <end position="279"/>
    </location>
</feature>
<evidence type="ECO:0000259" key="2">
    <source>
        <dbReference type="Pfam" id="PF01970"/>
    </source>
</evidence>
<feature type="domain" description="DUF112" evidence="2">
    <location>
        <begin position="17"/>
        <end position="436"/>
    </location>
</feature>
<evidence type="ECO:0000256" key="1">
    <source>
        <dbReference type="SAM" id="Phobius"/>
    </source>
</evidence>
<keyword evidence="1" id="KW-0812">Transmembrane</keyword>
<keyword evidence="4" id="KW-1185">Reference proteome</keyword>